<feature type="compositionally biased region" description="Polar residues" evidence="2">
    <location>
        <begin position="161"/>
        <end position="170"/>
    </location>
</feature>
<organism evidence="3 4">
    <name type="scientific">Stentor coeruleus</name>
    <dbReference type="NCBI Taxonomy" id="5963"/>
    <lineage>
        <taxon>Eukaryota</taxon>
        <taxon>Sar</taxon>
        <taxon>Alveolata</taxon>
        <taxon>Ciliophora</taxon>
        <taxon>Postciliodesmatophora</taxon>
        <taxon>Heterotrichea</taxon>
        <taxon>Heterotrichida</taxon>
        <taxon>Stentoridae</taxon>
        <taxon>Stentor</taxon>
    </lineage>
</organism>
<sequence length="936" mass="108920">MNYENDYEGGSFDANYESDFEEVEIIDDYNAEKSKKLKPETKSRNQPKNFIEEHVITDESIEYVPNTKKPDTNSKANHESEELYEDSFQDSEYEIPQKKEPELKKPDTHHNFDMPQRKKDSIKAENPHERRDYENSLSKNQDYPKDFTDRSNSKQLFPIKASQSPIHQSKTGKTINVRIKTPNNLRSLEASKRNISPKNSFRILNNSTLDKIKAKPEISKKTRQILEKENSRLRSDLKTLNEQISQLLEMTTSESKNKPKKIIIDNKSNNESNVDKRLKIYESEYNMIKDKYNTINDPKLLSSIKEDIKSKEKKIVELEKIVKTLQKNQSKNKKIEDFNEKHVDNDKSNHQQLQDEYYTIEQQMKIIENAMQKEQEWYDNNCSKEAELQIKYNKLKALSENYQNDYFDKRLIDKFSSLNNTLANIGKIRNNTQSQLKIQEKAVRVKKESLQKEVALVKSQVQDKTQELKKIREDLENLLAIASANNLSRLVSVLNLTKAPDLERSLSSRSGSELRGGREGSRNSNFQNIPRNLSSNPKNFESAHEAKITLPLQKSSEKPYTTKPFNLISPKIQNSQEVLQKSKPQPKPIDSHEIHEEIEDFSNKKNYYFNELENENPPLLQKNPDQHIKNQGSSSNYLEKVKKEQAKSSLFQDLESSSKPQEKREQSPKKPSIFDELEYDNKQNLYNKPEIYTKTSMITELDYNNSELIKKHENNHKSSIFQELEKDNKTGSTFKPVINEKKPSIFDELEERDVGLENGKSGWNAIENKHSIFKEVESNGMGNKSFKSINEGFEEKNTWNDSGVKDHAKRFSPFRGEDSQKPTVFDGEEEKVGVFGKVDLPDPSVKRNRSHLLKKSEDKVAENAAKSNLFGNIYDTHEPERLNHNAESKLLTINRDATPDKTNIKKDEFKFDHFETKKHTKEVKKNFELEEEDLLL</sequence>
<keyword evidence="4" id="KW-1185">Reference proteome</keyword>
<reference evidence="3 4" key="1">
    <citation type="submission" date="2016-11" db="EMBL/GenBank/DDBJ databases">
        <title>The macronuclear genome of Stentor coeruleus: a giant cell with tiny introns.</title>
        <authorList>
            <person name="Slabodnick M."/>
            <person name="Ruby J.G."/>
            <person name="Reiff S.B."/>
            <person name="Swart E.C."/>
            <person name="Gosai S."/>
            <person name="Prabakaran S."/>
            <person name="Witkowska E."/>
            <person name="Larue G.E."/>
            <person name="Fisher S."/>
            <person name="Freeman R.M."/>
            <person name="Gunawardena J."/>
            <person name="Chu W."/>
            <person name="Stover N.A."/>
            <person name="Gregory B.D."/>
            <person name="Nowacki M."/>
            <person name="Derisi J."/>
            <person name="Roy S.W."/>
            <person name="Marshall W.F."/>
            <person name="Sood P."/>
        </authorList>
    </citation>
    <scope>NUCLEOTIDE SEQUENCE [LARGE SCALE GENOMIC DNA]</scope>
    <source>
        <strain evidence="3">WM001</strain>
    </source>
</reference>
<feature type="compositionally biased region" description="Polar residues" evidence="2">
    <location>
        <begin position="571"/>
        <end position="583"/>
    </location>
</feature>
<evidence type="ECO:0000256" key="2">
    <source>
        <dbReference type="SAM" id="MobiDB-lite"/>
    </source>
</evidence>
<feature type="compositionally biased region" description="Basic and acidic residues" evidence="2">
    <location>
        <begin position="68"/>
        <end position="81"/>
    </location>
</feature>
<dbReference type="EMBL" id="MPUH01000506">
    <property type="protein sequence ID" value="OMJ78740.1"/>
    <property type="molecule type" value="Genomic_DNA"/>
</dbReference>
<accession>A0A1R2BPV8</accession>
<name>A0A1R2BPV8_9CILI</name>
<evidence type="ECO:0000313" key="3">
    <source>
        <dbReference type="EMBL" id="OMJ78740.1"/>
    </source>
</evidence>
<feature type="region of interest" description="Disordered" evidence="2">
    <location>
        <begin position="571"/>
        <end position="593"/>
    </location>
</feature>
<proteinExistence type="predicted"/>
<evidence type="ECO:0000313" key="4">
    <source>
        <dbReference type="Proteomes" id="UP000187209"/>
    </source>
</evidence>
<dbReference type="AlphaFoldDB" id="A0A1R2BPV8"/>
<feature type="compositionally biased region" description="Basic and acidic residues" evidence="2">
    <location>
        <begin position="142"/>
        <end position="152"/>
    </location>
</feature>
<feature type="coiled-coil region" evidence="1">
    <location>
        <begin position="301"/>
        <end position="405"/>
    </location>
</feature>
<keyword evidence="1" id="KW-0175">Coiled coil</keyword>
<dbReference type="OrthoDB" id="311596at2759"/>
<feature type="compositionally biased region" description="Acidic residues" evidence="2">
    <location>
        <begin position="82"/>
        <end position="93"/>
    </location>
</feature>
<feature type="region of interest" description="Disordered" evidence="2">
    <location>
        <begin position="29"/>
        <end position="170"/>
    </location>
</feature>
<evidence type="ECO:0000256" key="1">
    <source>
        <dbReference type="SAM" id="Coils"/>
    </source>
</evidence>
<comment type="caution">
    <text evidence="3">The sequence shown here is derived from an EMBL/GenBank/DDBJ whole genome shotgun (WGS) entry which is preliminary data.</text>
</comment>
<feature type="region of interest" description="Disordered" evidence="2">
    <location>
        <begin position="644"/>
        <end position="674"/>
    </location>
</feature>
<feature type="compositionally biased region" description="Polar residues" evidence="2">
    <location>
        <begin position="647"/>
        <end position="659"/>
    </location>
</feature>
<protein>
    <submittedName>
        <fullName evidence="3">Uncharacterized protein</fullName>
    </submittedName>
</protein>
<feature type="compositionally biased region" description="Basic and acidic residues" evidence="2">
    <location>
        <begin position="30"/>
        <end position="43"/>
    </location>
</feature>
<feature type="region of interest" description="Disordered" evidence="2">
    <location>
        <begin position="504"/>
        <end position="538"/>
    </location>
</feature>
<feature type="coiled-coil region" evidence="1">
    <location>
        <begin position="223"/>
        <end position="250"/>
    </location>
</feature>
<feature type="compositionally biased region" description="Polar residues" evidence="2">
    <location>
        <begin position="523"/>
        <end position="538"/>
    </location>
</feature>
<dbReference type="Proteomes" id="UP000187209">
    <property type="component" value="Unassembled WGS sequence"/>
</dbReference>
<feature type="coiled-coil region" evidence="1">
    <location>
        <begin position="447"/>
        <end position="485"/>
    </location>
</feature>
<gene>
    <name evidence="3" type="ORF">SteCoe_21383</name>
</gene>
<feature type="compositionally biased region" description="Basic and acidic residues" evidence="2">
    <location>
        <begin position="95"/>
        <end position="134"/>
    </location>
</feature>